<dbReference type="PRINTS" id="PR00388">
    <property type="entry name" value="PDIESTERASE2"/>
</dbReference>
<gene>
    <name evidence="2" type="primary">PDE1</name>
    <name evidence="2" type="ORF">LOC62_03G004735</name>
</gene>
<feature type="region of interest" description="Disordered" evidence="1">
    <location>
        <begin position="163"/>
        <end position="182"/>
    </location>
</feature>
<proteinExistence type="predicted"/>
<dbReference type="InterPro" id="IPR000396">
    <property type="entry name" value="Pdiesterase2"/>
</dbReference>
<dbReference type="GO" id="GO:0004115">
    <property type="term" value="F:3',5'-cyclic-AMP phosphodiesterase activity"/>
    <property type="evidence" value="ECO:0007669"/>
    <property type="project" value="InterPro"/>
</dbReference>
<evidence type="ECO:0000313" key="3">
    <source>
        <dbReference type="Proteomes" id="UP000827549"/>
    </source>
</evidence>
<feature type="compositionally biased region" description="Low complexity" evidence="1">
    <location>
        <begin position="8"/>
        <end position="38"/>
    </location>
</feature>
<evidence type="ECO:0000313" key="2">
    <source>
        <dbReference type="EMBL" id="WOO81210.1"/>
    </source>
</evidence>
<dbReference type="GO" id="GO:0006198">
    <property type="term" value="P:cAMP catabolic process"/>
    <property type="evidence" value="ECO:0007669"/>
    <property type="project" value="InterPro"/>
</dbReference>
<dbReference type="Proteomes" id="UP000827549">
    <property type="component" value="Chromosome 3"/>
</dbReference>
<dbReference type="CDD" id="cd07735">
    <property type="entry name" value="class_II_PDE_MBL-fold"/>
    <property type="match status" value="1"/>
</dbReference>
<dbReference type="SUPFAM" id="SSF56281">
    <property type="entry name" value="Metallo-hydrolase/oxidoreductase"/>
    <property type="match status" value="1"/>
</dbReference>
<sequence>MPARTRRAANASSTKDISSLAPPTSSSLGSSTTSHSITANVNMSSPGPSREPAFEMVILGCGGGPLETDCSGYLVKPLKSRWEDGVLALEGGSGIGALANLLKTQSPTSLFPTVVFPETHTTPVLQAAYIFSFLTCYLITHAHLDHAASLIMMSGSVPPRIREPYPSGHAHTPSSGTTPPIDICPPRRIPVYARRETLDKLAGAYGGGLWPELSTWALEQDPSNGGKRKRRRVEEDLTGVGPMFSTQLHWTLPVSTLLFPTSHGCTSQGAYPSSAVFVRYDPSLLSTEPQGSASASASQSKLSTPPDEESVTGDGVGGASSGSEFLFFGDVESAWRAPSEEHIDKKNGELAHELNTAIWRRAAQSFAQGRLSSIFAQVPAADREQIECSYDSSRPAALMYGHLSPPGILHELQTMASFLPKGPHLTAADV</sequence>
<organism evidence="2 3">
    <name type="scientific">Vanrija pseudolonga</name>
    <dbReference type="NCBI Taxonomy" id="143232"/>
    <lineage>
        <taxon>Eukaryota</taxon>
        <taxon>Fungi</taxon>
        <taxon>Dikarya</taxon>
        <taxon>Basidiomycota</taxon>
        <taxon>Agaricomycotina</taxon>
        <taxon>Tremellomycetes</taxon>
        <taxon>Trichosporonales</taxon>
        <taxon>Trichosporonaceae</taxon>
        <taxon>Vanrija</taxon>
    </lineage>
</organism>
<dbReference type="GO" id="GO:1902660">
    <property type="term" value="P:negative regulation of glucose mediated signaling pathway"/>
    <property type="evidence" value="ECO:0007669"/>
    <property type="project" value="TreeGrafter"/>
</dbReference>
<feature type="region of interest" description="Disordered" evidence="1">
    <location>
        <begin position="1"/>
        <end position="48"/>
    </location>
</feature>
<dbReference type="PANTHER" id="PTHR28283:SF1">
    <property type="entry name" value="3',5'-CYCLIC-NUCLEOTIDE PHOSPHODIESTERASE 1"/>
    <property type="match status" value="1"/>
</dbReference>
<dbReference type="InterPro" id="IPR036866">
    <property type="entry name" value="RibonucZ/Hydroxyglut_hydro"/>
</dbReference>
<protein>
    <submittedName>
        <fullName evidence="2">3',5'-cyclic-nucleotide phosphodiesterase</fullName>
    </submittedName>
</protein>
<feature type="region of interest" description="Disordered" evidence="1">
    <location>
        <begin position="288"/>
        <end position="318"/>
    </location>
</feature>
<dbReference type="GeneID" id="87807970"/>
<dbReference type="Pfam" id="PF02112">
    <property type="entry name" value="PDEase_II"/>
    <property type="match status" value="1"/>
</dbReference>
<dbReference type="EMBL" id="CP086716">
    <property type="protein sequence ID" value="WOO81210.1"/>
    <property type="molecule type" value="Genomic_DNA"/>
</dbReference>
<accession>A0AAF1BKL9</accession>
<dbReference type="AlphaFoldDB" id="A0AAF1BKL9"/>
<dbReference type="RefSeq" id="XP_062627242.1">
    <property type="nucleotide sequence ID" value="XM_062771258.1"/>
</dbReference>
<dbReference type="PANTHER" id="PTHR28283">
    <property type="entry name" value="3',5'-CYCLIC-NUCLEOTIDE PHOSPHODIESTERASE 1"/>
    <property type="match status" value="1"/>
</dbReference>
<evidence type="ECO:0000256" key="1">
    <source>
        <dbReference type="SAM" id="MobiDB-lite"/>
    </source>
</evidence>
<reference evidence="2" key="1">
    <citation type="submission" date="2023-10" db="EMBL/GenBank/DDBJ databases">
        <authorList>
            <person name="Noh H."/>
        </authorList>
    </citation>
    <scope>NUCLEOTIDE SEQUENCE</scope>
    <source>
        <strain evidence="2">DUCC4014</strain>
    </source>
</reference>
<keyword evidence="3" id="KW-1185">Reference proteome</keyword>
<name>A0AAF1BKL9_9TREE</name>
<dbReference type="GO" id="GO:0047555">
    <property type="term" value="F:3',5'-cyclic-GMP phosphodiesterase activity"/>
    <property type="evidence" value="ECO:0007669"/>
    <property type="project" value="TreeGrafter"/>
</dbReference>